<reference evidence="9 10" key="1">
    <citation type="submission" date="2018-11" db="EMBL/GenBank/DDBJ databases">
        <title>Rufibacter latericius sp. nov., isolated from water in Baiyang Lake.</title>
        <authorList>
            <person name="Yang Y."/>
        </authorList>
    </citation>
    <scope>NUCLEOTIDE SEQUENCE [LARGE SCALE GENOMIC DNA]</scope>
    <source>
        <strain evidence="9 10">MCC P1</strain>
    </source>
</reference>
<dbReference type="Pfam" id="PF02472">
    <property type="entry name" value="ExbD"/>
    <property type="match status" value="1"/>
</dbReference>
<name>A0A3M9N759_9BACT</name>
<comment type="subcellular location">
    <subcellularLocation>
        <location evidence="1">Cell membrane</location>
        <topology evidence="1">Single-pass membrane protein</topology>
    </subcellularLocation>
    <subcellularLocation>
        <location evidence="7">Cell membrane</location>
        <topology evidence="7">Single-pass type II membrane protein</topology>
    </subcellularLocation>
</comment>
<accession>A0A3M9N759</accession>
<keyword evidence="6 8" id="KW-0472">Membrane</keyword>
<keyword evidence="7" id="KW-0653">Protein transport</keyword>
<keyword evidence="5 8" id="KW-1133">Transmembrane helix</keyword>
<evidence type="ECO:0000256" key="4">
    <source>
        <dbReference type="ARBA" id="ARBA00022692"/>
    </source>
</evidence>
<dbReference type="InterPro" id="IPR003400">
    <property type="entry name" value="ExbD"/>
</dbReference>
<dbReference type="Proteomes" id="UP000271010">
    <property type="component" value="Unassembled WGS sequence"/>
</dbReference>
<keyword evidence="10" id="KW-1185">Reference proteome</keyword>
<evidence type="ECO:0000256" key="7">
    <source>
        <dbReference type="RuleBase" id="RU003879"/>
    </source>
</evidence>
<feature type="transmembrane region" description="Helical" evidence="8">
    <location>
        <begin position="21"/>
        <end position="45"/>
    </location>
</feature>
<dbReference type="EMBL" id="RJJE01000001">
    <property type="protein sequence ID" value="RNI32858.1"/>
    <property type="molecule type" value="Genomic_DNA"/>
</dbReference>
<dbReference type="OrthoDB" id="1375727at2"/>
<dbReference type="GO" id="GO:0005886">
    <property type="term" value="C:plasma membrane"/>
    <property type="evidence" value="ECO:0007669"/>
    <property type="project" value="UniProtKB-SubCell"/>
</dbReference>
<evidence type="ECO:0000313" key="9">
    <source>
        <dbReference type="EMBL" id="RNI32858.1"/>
    </source>
</evidence>
<sequence>MNFRKTKRHAAAVEAASLSDILFFLMLFFLIISTLASPTAIKLLLPQAKHTQNIPKQILNISVNAQLDYFLEKEPLSFAGLEESLERYASAPAKPTVVLRVDRTIQVNELVKVVDIINRNKLQMVIATEKSN</sequence>
<dbReference type="GO" id="GO:0022857">
    <property type="term" value="F:transmembrane transporter activity"/>
    <property type="evidence" value="ECO:0007669"/>
    <property type="project" value="InterPro"/>
</dbReference>
<organism evidence="9 10">
    <name type="scientific">Rufibacter immobilis</name>
    <dbReference type="NCBI Taxonomy" id="1348778"/>
    <lineage>
        <taxon>Bacteria</taxon>
        <taxon>Pseudomonadati</taxon>
        <taxon>Bacteroidota</taxon>
        <taxon>Cytophagia</taxon>
        <taxon>Cytophagales</taxon>
        <taxon>Hymenobacteraceae</taxon>
        <taxon>Rufibacter</taxon>
    </lineage>
</organism>
<evidence type="ECO:0000256" key="2">
    <source>
        <dbReference type="ARBA" id="ARBA00005811"/>
    </source>
</evidence>
<dbReference type="RefSeq" id="WP_123131057.1">
    <property type="nucleotide sequence ID" value="NZ_RJJE01000001.1"/>
</dbReference>
<keyword evidence="7" id="KW-0813">Transport</keyword>
<keyword evidence="4 7" id="KW-0812">Transmembrane</keyword>
<comment type="caution">
    <text evidence="9">The sequence shown here is derived from an EMBL/GenBank/DDBJ whole genome shotgun (WGS) entry which is preliminary data.</text>
</comment>
<evidence type="ECO:0000313" key="10">
    <source>
        <dbReference type="Proteomes" id="UP000271010"/>
    </source>
</evidence>
<evidence type="ECO:0000256" key="5">
    <source>
        <dbReference type="ARBA" id="ARBA00022989"/>
    </source>
</evidence>
<keyword evidence="3" id="KW-1003">Cell membrane</keyword>
<evidence type="ECO:0000256" key="6">
    <source>
        <dbReference type="ARBA" id="ARBA00023136"/>
    </source>
</evidence>
<protein>
    <submittedName>
        <fullName evidence="9">Biopolymer transporter ExbD</fullName>
    </submittedName>
</protein>
<evidence type="ECO:0000256" key="3">
    <source>
        <dbReference type="ARBA" id="ARBA00022475"/>
    </source>
</evidence>
<gene>
    <name evidence="9" type="ORF">EFA69_00075</name>
</gene>
<comment type="similarity">
    <text evidence="2 7">Belongs to the ExbD/TolR family.</text>
</comment>
<evidence type="ECO:0000256" key="1">
    <source>
        <dbReference type="ARBA" id="ARBA00004162"/>
    </source>
</evidence>
<dbReference type="GO" id="GO:0015031">
    <property type="term" value="P:protein transport"/>
    <property type="evidence" value="ECO:0007669"/>
    <property type="project" value="UniProtKB-KW"/>
</dbReference>
<evidence type="ECO:0000256" key="8">
    <source>
        <dbReference type="SAM" id="Phobius"/>
    </source>
</evidence>
<proteinExistence type="inferred from homology"/>
<dbReference type="AlphaFoldDB" id="A0A3M9N759"/>
<dbReference type="Gene3D" id="3.30.420.270">
    <property type="match status" value="1"/>
</dbReference>
<dbReference type="PANTHER" id="PTHR30558">
    <property type="entry name" value="EXBD MEMBRANE COMPONENT OF PMF-DRIVEN MACROMOLECULE IMPORT SYSTEM"/>
    <property type="match status" value="1"/>
</dbReference>